<sequence>MASQSKRARGRPRADDADAKIARILSEAAKLFAMQGFNKTSFASVATAVGMTLPGLTHYFPSKIGLLLAVLEDRDAEMFSQNPDRDPHKIFETLAQLMARDLTVGAQMTQLFRMLSAEAQSDTHPAHAWFKLRNEKILSSLSTDLSSLQRQGIIRSDVDCQDEAISILAMMEGLQLWWTRMPDTCRAKSIFDVFLEQTKQRLLVP</sequence>
<dbReference type="PROSITE" id="PS50977">
    <property type="entry name" value="HTH_TETR_2"/>
    <property type="match status" value="1"/>
</dbReference>
<dbReference type="InterPro" id="IPR050109">
    <property type="entry name" value="HTH-type_TetR-like_transc_reg"/>
</dbReference>
<proteinExistence type="predicted"/>
<dbReference type="RefSeq" id="WP_123791796.1">
    <property type="nucleotide sequence ID" value="NZ_RKQK01000001.1"/>
</dbReference>
<keyword evidence="1" id="KW-0805">Transcription regulation</keyword>
<evidence type="ECO:0000259" key="5">
    <source>
        <dbReference type="PROSITE" id="PS50977"/>
    </source>
</evidence>
<evidence type="ECO:0000313" key="6">
    <source>
        <dbReference type="EMBL" id="RPE71592.1"/>
    </source>
</evidence>
<feature type="DNA-binding region" description="H-T-H motif" evidence="4">
    <location>
        <begin position="41"/>
        <end position="60"/>
    </location>
</feature>
<organism evidence="6 7">
    <name type="scientific">Pacificibacter maritimus</name>
    <dbReference type="NCBI Taxonomy" id="762213"/>
    <lineage>
        <taxon>Bacteria</taxon>
        <taxon>Pseudomonadati</taxon>
        <taxon>Pseudomonadota</taxon>
        <taxon>Alphaproteobacteria</taxon>
        <taxon>Rhodobacterales</taxon>
        <taxon>Roseobacteraceae</taxon>
        <taxon>Pacificibacter</taxon>
    </lineage>
</organism>
<evidence type="ECO:0000256" key="4">
    <source>
        <dbReference type="PROSITE-ProRule" id="PRU00335"/>
    </source>
</evidence>
<dbReference type="PANTHER" id="PTHR30055">
    <property type="entry name" value="HTH-TYPE TRANSCRIPTIONAL REGULATOR RUTR"/>
    <property type="match status" value="1"/>
</dbReference>
<evidence type="ECO:0000256" key="2">
    <source>
        <dbReference type="ARBA" id="ARBA00023125"/>
    </source>
</evidence>
<dbReference type="InterPro" id="IPR009057">
    <property type="entry name" value="Homeodomain-like_sf"/>
</dbReference>
<evidence type="ECO:0000256" key="1">
    <source>
        <dbReference type="ARBA" id="ARBA00023015"/>
    </source>
</evidence>
<dbReference type="GO" id="GO:0000976">
    <property type="term" value="F:transcription cis-regulatory region binding"/>
    <property type="evidence" value="ECO:0007669"/>
    <property type="project" value="TreeGrafter"/>
</dbReference>
<feature type="domain" description="HTH tetR-type" evidence="5">
    <location>
        <begin position="18"/>
        <end position="78"/>
    </location>
</feature>
<evidence type="ECO:0000313" key="7">
    <source>
        <dbReference type="Proteomes" id="UP000269689"/>
    </source>
</evidence>
<dbReference type="EMBL" id="RKQK01000001">
    <property type="protein sequence ID" value="RPE71592.1"/>
    <property type="molecule type" value="Genomic_DNA"/>
</dbReference>
<dbReference type="InterPro" id="IPR001647">
    <property type="entry name" value="HTH_TetR"/>
</dbReference>
<keyword evidence="2 4" id="KW-0238">DNA-binding</keyword>
<protein>
    <submittedName>
        <fullName evidence="6">TetR family transcriptional regulator</fullName>
    </submittedName>
</protein>
<dbReference type="GO" id="GO:0003700">
    <property type="term" value="F:DNA-binding transcription factor activity"/>
    <property type="evidence" value="ECO:0007669"/>
    <property type="project" value="TreeGrafter"/>
</dbReference>
<dbReference type="SUPFAM" id="SSF48498">
    <property type="entry name" value="Tetracyclin repressor-like, C-terminal domain"/>
    <property type="match status" value="1"/>
</dbReference>
<dbReference type="AlphaFoldDB" id="A0A3N4ULZ5"/>
<dbReference type="PANTHER" id="PTHR30055:SF234">
    <property type="entry name" value="HTH-TYPE TRANSCRIPTIONAL REGULATOR BETI"/>
    <property type="match status" value="1"/>
</dbReference>
<dbReference type="SUPFAM" id="SSF46689">
    <property type="entry name" value="Homeodomain-like"/>
    <property type="match status" value="1"/>
</dbReference>
<comment type="caution">
    <text evidence="6">The sequence shown here is derived from an EMBL/GenBank/DDBJ whole genome shotgun (WGS) entry which is preliminary data.</text>
</comment>
<dbReference type="PRINTS" id="PR00455">
    <property type="entry name" value="HTHTETR"/>
</dbReference>
<evidence type="ECO:0000256" key="3">
    <source>
        <dbReference type="ARBA" id="ARBA00023163"/>
    </source>
</evidence>
<dbReference type="Proteomes" id="UP000269689">
    <property type="component" value="Unassembled WGS sequence"/>
</dbReference>
<gene>
    <name evidence="6" type="ORF">EDD53_0716</name>
</gene>
<reference evidence="6 7" key="1">
    <citation type="submission" date="2018-11" db="EMBL/GenBank/DDBJ databases">
        <title>Genomic Encyclopedia of Type Strains, Phase IV (KMG-IV): sequencing the most valuable type-strain genomes for metagenomic binning, comparative biology and taxonomic classification.</title>
        <authorList>
            <person name="Goeker M."/>
        </authorList>
    </citation>
    <scope>NUCLEOTIDE SEQUENCE [LARGE SCALE GENOMIC DNA]</scope>
    <source>
        <strain evidence="6 7">DSM 104731</strain>
    </source>
</reference>
<keyword evidence="3" id="KW-0804">Transcription</keyword>
<dbReference type="Gene3D" id="1.10.357.10">
    <property type="entry name" value="Tetracycline Repressor, domain 2"/>
    <property type="match status" value="1"/>
</dbReference>
<accession>A0A3N4ULZ5</accession>
<keyword evidence="7" id="KW-1185">Reference proteome</keyword>
<dbReference type="InterPro" id="IPR036271">
    <property type="entry name" value="Tet_transcr_reg_TetR-rel_C_sf"/>
</dbReference>
<name>A0A3N4ULZ5_9RHOB</name>
<dbReference type="OrthoDB" id="5293556at2"/>
<dbReference type="Pfam" id="PF00440">
    <property type="entry name" value="TetR_N"/>
    <property type="match status" value="1"/>
</dbReference>